<evidence type="ECO:0000313" key="2">
    <source>
        <dbReference type="EMBL" id="KIO45019.1"/>
    </source>
</evidence>
<dbReference type="PROSITE" id="PS51257">
    <property type="entry name" value="PROKAR_LIPOPROTEIN"/>
    <property type="match status" value="1"/>
</dbReference>
<reference evidence="2 4" key="1">
    <citation type="submission" date="2014-07" db="EMBL/GenBank/DDBJ databases">
        <title>Porphyromonadaceae bacterium OUH 308042 = ATCC BAA-2681 = DSM 28342 draft genome.</title>
        <authorList>
            <person name="Sydenham T.V."/>
            <person name="Hasman H."/>
            <person name="Justensen U.S."/>
        </authorList>
    </citation>
    <scope>NUCLEOTIDE SEQUENCE [LARGE SCALE GENOMIC DNA]</scope>
    <source>
        <strain evidence="2 4">OUH 308042</strain>
    </source>
</reference>
<dbReference type="Proteomes" id="UP000031980">
    <property type="component" value="Unassembled WGS sequence"/>
</dbReference>
<dbReference type="Proteomes" id="UP000031937">
    <property type="component" value="Unassembled WGS sequence"/>
</dbReference>
<keyword evidence="4" id="KW-1185">Reference proteome</keyword>
<dbReference type="Pfam" id="PF16132">
    <property type="entry name" value="DUF4843"/>
    <property type="match status" value="1"/>
</dbReference>
<dbReference type="EMBL" id="JPIT01000032">
    <property type="protein sequence ID" value="KIO43310.1"/>
    <property type="molecule type" value="Genomic_DNA"/>
</dbReference>
<protein>
    <submittedName>
        <fullName evidence="2">Uncharacterized protein</fullName>
    </submittedName>
</protein>
<proteinExistence type="predicted"/>
<evidence type="ECO:0000313" key="3">
    <source>
        <dbReference type="Proteomes" id="UP000031937"/>
    </source>
</evidence>
<organism evidence="2 4">
    <name type="scientific">Sanguibacteroides justesenii</name>
    <dbReference type="NCBI Taxonomy" id="1547597"/>
    <lineage>
        <taxon>Bacteria</taxon>
        <taxon>Pseudomonadati</taxon>
        <taxon>Bacteroidota</taxon>
        <taxon>Bacteroidia</taxon>
        <taxon>Bacteroidales</taxon>
        <taxon>Porphyromonadaceae</taxon>
        <taxon>Sanguibacteroides</taxon>
    </lineage>
</organism>
<sequence length="234" mass="27144">MKHIYLLVISIVGLLTSCEREDIPTYNDLTSNRYLYLYKAETDSTETSFFFYPGETTIEFPISVRCTGRGDQDQTYKISVVDEYTTAPAETYEIPENPIMRAGRAIDTCYIKLKYNPVLDTKKVRLVVEIKDSENFLAGRTEYRVAIIWFHNIIAKPKWWNSNVVNYYLGKYSDEKYQLFLDKIKVDLTNATDSELRNYSLLFKKYLTDEKAAGRTVYEKDGSEMEVAVLGNLI</sequence>
<evidence type="ECO:0000313" key="4">
    <source>
        <dbReference type="Proteomes" id="UP000031980"/>
    </source>
</evidence>
<accession>A0A0C3RH83</accession>
<dbReference type="OrthoDB" id="1007481at2"/>
<dbReference type="RefSeq" id="WP_041504409.1">
    <property type="nucleotide sequence ID" value="NZ_JPIT01000032.1"/>
</dbReference>
<reference evidence="1 3" key="2">
    <citation type="submission" date="2014-07" db="EMBL/GenBank/DDBJ databases">
        <title>Porphyromonadaceae bacterium OUH 334697 = ATCC BAA-2682 = DSM 28341 draft genome.</title>
        <authorList>
            <person name="Sydenham T.V."/>
            <person name="Hasman H."/>
            <person name="Justesen U.S."/>
        </authorList>
    </citation>
    <scope>NUCLEOTIDE SEQUENCE [LARGE SCALE GENOMIC DNA]</scope>
    <source>
        <strain evidence="1 3">OUH 334697</strain>
    </source>
</reference>
<evidence type="ECO:0000313" key="1">
    <source>
        <dbReference type="EMBL" id="KIO43310.1"/>
    </source>
</evidence>
<dbReference type="AlphaFoldDB" id="A0A0C3RH83"/>
<gene>
    <name evidence="2" type="ORF">BA92_08440</name>
    <name evidence="1" type="ORF">IE90_14065</name>
</gene>
<dbReference type="EMBL" id="JPIU01000038">
    <property type="protein sequence ID" value="KIO45019.1"/>
    <property type="molecule type" value="Genomic_DNA"/>
</dbReference>
<name>A0A0C3RH83_9PORP</name>
<dbReference type="InterPro" id="IPR032299">
    <property type="entry name" value="DUF4843"/>
</dbReference>
<comment type="caution">
    <text evidence="2">The sequence shown here is derived from an EMBL/GenBank/DDBJ whole genome shotgun (WGS) entry which is preliminary data.</text>
</comment>